<dbReference type="AlphaFoldDB" id="A0A7R9QPU8"/>
<keyword evidence="10 21" id="KW-0479">Metal-binding</keyword>
<feature type="domain" description="ERAP1-like C-terminal" evidence="25">
    <location>
        <begin position="19"/>
        <end position="177"/>
    </location>
</feature>
<dbReference type="Pfam" id="PF01433">
    <property type="entry name" value="Peptidase_M1"/>
    <property type="match status" value="1"/>
</dbReference>
<dbReference type="InterPro" id="IPR024571">
    <property type="entry name" value="ERAP1-like_C_dom"/>
</dbReference>
<sequence>MSDEELYDVSSTSIGTHLPQNISQLIGDAFYLAFNGLIDYEIALNLTKYLAFDGSVNSWTTAQTVFSNIKPFIISDVKIALNYYVSDIIGKQYKTLGWDDYEGSGDHQKVLLQSLVLDIACEYEMLECLQTSRQKFIEWKTDTNYKITTNLLPIILKYGIQDINKYLYIKSTETNEKLLSKASDEKLIQKEDYLQFLINITLNSEPHVADIVFQFFDNYSNDNLFKDKALVVLDNNIAWIDRYKAPVVEWITNQCPNEVCVWHDFRLNPQVIPLQYYLTLRIDVNNDVFSGSVDIDVSVDKDIEYFVVHSANKLKIISTNVTINGTGAQLPIRQTFHYSPNDYFIIQLANKSTPNTYRLKFAFESILTNDWNSGLYKISYEYNGETIGAAATQLWPENTRKVFPCFDDILFKSRFDITLIHESVMNTTLTNMPAIDTRPNTPAPGWTTTKYQNSVSMVTYLVAIIVSDFVCHSIDRNITGMGYDTRVCATRPMEYKLGYATQTVPKVFHVFEDYLGVKYSLPKSDLVAVPDFMGGMENWGLVTFDESSLLWTPNEDTSANKMNVNLFISHELAHMWFGNLVTCHTWAHFWLNEGFASFMQNVGINGTESQWDYWDLFINNTLSSAIKGDIVESSPPIIQPVLKYSDMIFSSAILYDKGSVVIRMLEFVMGKHAFRDGIQKYIKQYAYKSVITENLWDSLNATFPKVHVVELMDNWTTKPGFPYITIKRDPQNPNTITITQERGMYFIDYTLEEWNKWITALVTNEDNIVDKLTANERSEFILETFYLSKANKLSVIKPLELCQYLVNETHFTPWAVFNTILGWDDREGTDTHKRMRGLVIEMSCGNGYQKCMEESYKEFTKWKSGQPLPPNLMTYILSFGLKYSNNFEDFEYTRDTKLLNELLERSVNNSSVSETHFSSLLSDLSSNSYALPIVENFLNLYPNTGLTNESRVNGLTKIQQNIDWIQHNADTIGQWLRDNRLI</sequence>
<evidence type="ECO:0000313" key="27">
    <source>
        <dbReference type="EMBL" id="CAD7652178.1"/>
    </source>
</evidence>
<keyword evidence="15" id="KW-1133">Transmembrane helix</keyword>
<evidence type="ECO:0000256" key="14">
    <source>
        <dbReference type="ARBA" id="ARBA00022968"/>
    </source>
</evidence>
<dbReference type="SUPFAM" id="SSF63737">
    <property type="entry name" value="Leukotriene A4 hydrolase N-terminal domain"/>
    <property type="match status" value="1"/>
</dbReference>
<evidence type="ECO:0000256" key="8">
    <source>
        <dbReference type="ARBA" id="ARBA00022670"/>
    </source>
</evidence>
<dbReference type="GO" id="GO:0070006">
    <property type="term" value="F:metalloaminopeptidase activity"/>
    <property type="evidence" value="ECO:0007669"/>
    <property type="project" value="TreeGrafter"/>
</dbReference>
<evidence type="ECO:0000256" key="7">
    <source>
        <dbReference type="ARBA" id="ARBA00022475"/>
    </source>
</evidence>
<dbReference type="Gene3D" id="2.60.40.1730">
    <property type="entry name" value="tricorn interacting facor f3 domain"/>
    <property type="match status" value="1"/>
</dbReference>
<comment type="cofactor">
    <cofactor evidence="21 23">
        <name>Zn(2+)</name>
        <dbReference type="ChEBI" id="CHEBI:29105"/>
    </cofactor>
    <text evidence="21 23">Binds 1 zinc ion per subunit.</text>
</comment>
<dbReference type="InterPro" id="IPR027268">
    <property type="entry name" value="Peptidase_M4/M1_CTD_sf"/>
</dbReference>
<evidence type="ECO:0000256" key="11">
    <source>
        <dbReference type="ARBA" id="ARBA00022801"/>
    </source>
</evidence>
<dbReference type="InterPro" id="IPR050344">
    <property type="entry name" value="Peptidase_M1_aminopeptidases"/>
</dbReference>
<dbReference type="FunFam" id="1.10.390.10:FF:000013">
    <property type="entry name" value="Aminopeptidase N"/>
    <property type="match status" value="1"/>
</dbReference>
<feature type="binding site" evidence="21">
    <location>
        <position position="574"/>
    </location>
    <ligand>
        <name>Zn(2+)</name>
        <dbReference type="ChEBI" id="CHEBI:29105"/>
        <note>catalytic</note>
    </ligand>
</feature>
<evidence type="ECO:0000256" key="22">
    <source>
        <dbReference type="PIRSR" id="PIRSR634016-4"/>
    </source>
</evidence>
<evidence type="ECO:0000256" key="23">
    <source>
        <dbReference type="RuleBase" id="RU364040"/>
    </source>
</evidence>
<keyword evidence="13" id="KW-0106">Calcium</keyword>
<evidence type="ECO:0000256" key="6">
    <source>
        <dbReference type="ARBA" id="ARBA00022438"/>
    </source>
</evidence>
<evidence type="ECO:0000256" key="16">
    <source>
        <dbReference type="ARBA" id="ARBA00023049"/>
    </source>
</evidence>
<keyword evidence="12 21" id="KW-0862">Zinc</keyword>
<dbReference type="GO" id="GO:0005615">
    <property type="term" value="C:extracellular space"/>
    <property type="evidence" value="ECO:0007669"/>
    <property type="project" value="TreeGrafter"/>
</dbReference>
<dbReference type="SUPFAM" id="SSF55486">
    <property type="entry name" value="Metalloproteases ('zincins'), catalytic domain"/>
    <property type="match status" value="1"/>
</dbReference>
<dbReference type="InterPro" id="IPR045357">
    <property type="entry name" value="Aminopeptidase_N-like_N"/>
</dbReference>
<dbReference type="Pfam" id="PF17900">
    <property type="entry name" value="Peptidase_M1_N"/>
    <property type="match status" value="1"/>
</dbReference>
<dbReference type="PRINTS" id="PR00756">
    <property type="entry name" value="ALADIPTASE"/>
</dbReference>
<feature type="binding site" evidence="21">
    <location>
        <position position="593"/>
    </location>
    <ligand>
        <name>Zn(2+)</name>
        <dbReference type="ChEBI" id="CHEBI:29105"/>
        <note>catalytic</note>
    </ligand>
</feature>
<dbReference type="PANTHER" id="PTHR11533:SF276">
    <property type="entry name" value="GLUTAMYL AMINOPEPTIDASE"/>
    <property type="match status" value="1"/>
</dbReference>
<feature type="active site" description="Proton acceptor" evidence="20">
    <location>
        <position position="571"/>
    </location>
</feature>
<dbReference type="Pfam" id="PF11838">
    <property type="entry name" value="ERAP1_C"/>
    <property type="match status" value="1"/>
</dbReference>
<dbReference type="InterPro" id="IPR042097">
    <property type="entry name" value="Aminopeptidase_N-like_N_sf"/>
</dbReference>
<keyword evidence="8 23" id="KW-0645">Protease</keyword>
<evidence type="ECO:0000256" key="19">
    <source>
        <dbReference type="ARBA" id="ARBA00023180"/>
    </source>
</evidence>
<evidence type="ECO:0000259" key="24">
    <source>
        <dbReference type="Pfam" id="PF01433"/>
    </source>
</evidence>
<evidence type="ECO:0000256" key="13">
    <source>
        <dbReference type="ARBA" id="ARBA00022837"/>
    </source>
</evidence>
<evidence type="ECO:0000256" key="3">
    <source>
        <dbReference type="ARBA" id="ARBA00004609"/>
    </source>
</evidence>
<dbReference type="GO" id="GO:0005886">
    <property type="term" value="C:plasma membrane"/>
    <property type="evidence" value="ECO:0007669"/>
    <property type="project" value="UniProtKB-SubCell"/>
</dbReference>
<feature type="site" description="Transition state stabilizer" evidence="22">
    <location>
        <position position="655"/>
    </location>
</feature>
<evidence type="ECO:0000256" key="18">
    <source>
        <dbReference type="ARBA" id="ARBA00023157"/>
    </source>
</evidence>
<keyword evidence="7" id="KW-1003">Cell membrane</keyword>
<keyword evidence="16 23" id="KW-0482">Metalloprotease</keyword>
<dbReference type="InterPro" id="IPR034016">
    <property type="entry name" value="M1_APN-typ"/>
</dbReference>
<evidence type="ECO:0000256" key="9">
    <source>
        <dbReference type="ARBA" id="ARBA00022692"/>
    </source>
</evidence>
<comment type="catalytic activity">
    <reaction evidence="1">
        <text>Release of N-terminal glutamate (and to a lesser extent aspartate) from a peptide.</text>
        <dbReference type="EC" id="3.4.11.7"/>
    </reaction>
</comment>
<dbReference type="GO" id="GO:0043171">
    <property type="term" value="P:peptide catabolic process"/>
    <property type="evidence" value="ECO:0007669"/>
    <property type="project" value="TreeGrafter"/>
</dbReference>
<keyword evidence="17" id="KW-0472">Membrane</keyword>
<reference evidence="27" key="1">
    <citation type="submission" date="2020-11" db="EMBL/GenBank/DDBJ databases">
        <authorList>
            <person name="Tran Van P."/>
        </authorList>
    </citation>
    <scope>NUCLEOTIDE SEQUENCE</scope>
</reference>
<dbReference type="PANTHER" id="PTHR11533">
    <property type="entry name" value="PROTEASE M1 ZINC METALLOPROTEASE"/>
    <property type="match status" value="1"/>
</dbReference>
<evidence type="ECO:0000259" key="26">
    <source>
        <dbReference type="Pfam" id="PF17900"/>
    </source>
</evidence>
<gene>
    <name evidence="27" type="ORF">ONB1V03_LOCUS8843</name>
</gene>
<evidence type="ECO:0000259" key="25">
    <source>
        <dbReference type="Pfam" id="PF11838"/>
    </source>
</evidence>
<dbReference type="EMBL" id="CAJPVJ010005244">
    <property type="protein sequence ID" value="CAG2169365.1"/>
    <property type="molecule type" value="Genomic_DNA"/>
</dbReference>
<dbReference type="CDD" id="cd09601">
    <property type="entry name" value="M1_APN-Q_like"/>
    <property type="match status" value="1"/>
</dbReference>
<comment type="subunit">
    <text evidence="5">Homodimer; disulfide-linked.</text>
</comment>
<keyword evidence="28" id="KW-1185">Reference proteome</keyword>
<dbReference type="Proteomes" id="UP000728032">
    <property type="component" value="Unassembled WGS sequence"/>
</dbReference>
<dbReference type="GO" id="GO:0005737">
    <property type="term" value="C:cytoplasm"/>
    <property type="evidence" value="ECO:0007669"/>
    <property type="project" value="TreeGrafter"/>
</dbReference>
<comment type="subcellular location">
    <subcellularLocation>
        <location evidence="3">Cell membrane</location>
        <topology evidence="3">Lipid-anchor</topology>
        <topology evidence="3">GPI-anchor</topology>
    </subcellularLocation>
    <subcellularLocation>
        <location evidence="2">Cell membrane</location>
        <topology evidence="2">Single-pass type II membrane protein</topology>
    </subcellularLocation>
</comment>
<evidence type="ECO:0000256" key="2">
    <source>
        <dbReference type="ARBA" id="ARBA00004401"/>
    </source>
</evidence>
<keyword evidence="14" id="KW-0735">Signal-anchor</keyword>
<dbReference type="InterPro" id="IPR014782">
    <property type="entry name" value="Peptidase_M1_dom"/>
</dbReference>
<proteinExistence type="inferred from homology"/>
<dbReference type="OrthoDB" id="510539at2759"/>
<dbReference type="Gene3D" id="1.25.50.20">
    <property type="match status" value="2"/>
</dbReference>
<evidence type="ECO:0000313" key="28">
    <source>
        <dbReference type="Proteomes" id="UP000728032"/>
    </source>
</evidence>
<evidence type="ECO:0000256" key="20">
    <source>
        <dbReference type="PIRSR" id="PIRSR634016-1"/>
    </source>
</evidence>
<evidence type="ECO:0000256" key="4">
    <source>
        <dbReference type="ARBA" id="ARBA00010136"/>
    </source>
</evidence>
<feature type="domain" description="Peptidase M1 membrane alanine aminopeptidase" evidence="24">
    <location>
        <begin position="499"/>
        <end position="715"/>
    </location>
</feature>
<keyword evidence="11 23" id="KW-0378">Hydrolase</keyword>
<keyword evidence="9" id="KW-0812">Transmembrane</keyword>
<dbReference type="EMBL" id="OC920069">
    <property type="protein sequence ID" value="CAD7652178.1"/>
    <property type="molecule type" value="Genomic_DNA"/>
</dbReference>
<accession>A0A7R9QPU8</accession>
<dbReference type="Gene3D" id="1.10.3480.20">
    <property type="match status" value="1"/>
</dbReference>
<dbReference type="Gene3D" id="1.10.390.10">
    <property type="entry name" value="Neutral Protease Domain 2"/>
    <property type="match status" value="1"/>
</dbReference>
<evidence type="ECO:0000256" key="17">
    <source>
        <dbReference type="ARBA" id="ARBA00023136"/>
    </source>
</evidence>
<evidence type="ECO:0000256" key="10">
    <source>
        <dbReference type="ARBA" id="ARBA00022723"/>
    </source>
</evidence>
<dbReference type="EC" id="3.4.11.-" evidence="23"/>
<evidence type="ECO:0000256" key="1">
    <source>
        <dbReference type="ARBA" id="ARBA00001703"/>
    </source>
</evidence>
<evidence type="ECO:0000256" key="21">
    <source>
        <dbReference type="PIRSR" id="PIRSR634016-3"/>
    </source>
</evidence>
<evidence type="ECO:0000256" key="12">
    <source>
        <dbReference type="ARBA" id="ARBA00022833"/>
    </source>
</evidence>
<keyword evidence="6 23" id="KW-0031">Aminopeptidase</keyword>
<dbReference type="GO" id="GO:0006508">
    <property type="term" value="P:proteolysis"/>
    <property type="evidence" value="ECO:0007669"/>
    <property type="project" value="UniProtKB-KW"/>
</dbReference>
<dbReference type="GO" id="GO:0042277">
    <property type="term" value="F:peptide binding"/>
    <property type="evidence" value="ECO:0007669"/>
    <property type="project" value="TreeGrafter"/>
</dbReference>
<dbReference type="GO" id="GO:0008270">
    <property type="term" value="F:zinc ion binding"/>
    <property type="evidence" value="ECO:0007669"/>
    <property type="project" value="UniProtKB-UniRule"/>
</dbReference>
<organism evidence="27">
    <name type="scientific">Oppiella nova</name>
    <dbReference type="NCBI Taxonomy" id="334625"/>
    <lineage>
        <taxon>Eukaryota</taxon>
        <taxon>Metazoa</taxon>
        <taxon>Ecdysozoa</taxon>
        <taxon>Arthropoda</taxon>
        <taxon>Chelicerata</taxon>
        <taxon>Arachnida</taxon>
        <taxon>Acari</taxon>
        <taxon>Acariformes</taxon>
        <taxon>Sarcoptiformes</taxon>
        <taxon>Oribatida</taxon>
        <taxon>Brachypylina</taxon>
        <taxon>Oppioidea</taxon>
        <taxon>Oppiidae</taxon>
        <taxon>Oppiella</taxon>
    </lineage>
</organism>
<keyword evidence="19" id="KW-0325">Glycoprotein</keyword>
<evidence type="ECO:0000256" key="15">
    <source>
        <dbReference type="ARBA" id="ARBA00022989"/>
    </source>
</evidence>
<evidence type="ECO:0000256" key="5">
    <source>
        <dbReference type="ARBA" id="ARBA00011748"/>
    </source>
</evidence>
<feature type="domain" description="Aminopeptidase N-like N-terminal" evidence="26">
    <location>
        <begin position="273"/>
        <end position="461"/>
    </location>
</feature>
<dbReference type="InterPro" id="IPR001930">
    <property type="entry name" value="Peptidase_M1"/>
</dbReference>
<comment type="similarity">
    <text evidence="4 23">Belongs to the peptidase M1 family.</text>
</comment>
<protein>
    <recommendedName>
        <fullName evidence="23">Aminopeptidase</fullName>
        <ecNumber evidence="23">3.4.11.-</ecNumber>
    </recommendedName>
</protein>
<feature type="binding site" evidence="21">
    <location>
        <position position="570"/>
    </location>
    <ligand>
        <name>Zn(2+)</name>
        <dbReference type="ChEBI" id="CHEBI:29105"/>
        <note>catalytic</note>
    </ligand>
</feature>
<name>A0A7R9QPU8_9ACAR</name>
<keyword evidence="18" id="KW-1015">Disulfide bond</keyword>